<protein>
    <submittedName>
        <fullName evidence="1">DUF935 family protein</fullName>
    </submittedName>
</protein>
<comment type="caution">
    <text evidence="1">The sequence shown here is derived from an EMBL/GenBank/DDBJ whole genome shotgun (WGS) entry which is preliminary data.</text>
</comment>
<dbReference type="AlphaFoldDB" id="A0A6L6IND3"/>
<evidence type="ECO:0000313" key="2">
    <source>
        <dbReference type="Proteomes" id="UP000477739"/>
    </source>
</evidence>
<dbReference type="InterPro" id="IPR009279">
    <property type="entry name" value="Portal_Mu"/>
</dbReference>
<proteinExistence type="predicted"/>
<dbReference type="EMBL" id="WMJZ01000020">
    <property type="protein sequence ID" value="MTH47484.1"/>
    <property type="molecule type" value="Genomic_DNA"/>
</dbReference>
<keyword evidence="2" id="KW-1185">Reference proteome</keyword>
<dbReference type="Proteomes" id="UP000477739">
    <property type="component" value="Unassembled WGS sequence"/>
</dbReference>
<gene>
    <name evidence="1" type="ORF">GJV78_14705</name>
</gene>
<sequence>MAQIVDMYGRPLKSETLKTTQSVKLSERLRIYPDHPSRGLNIRRLPRILEAAEQGNLSAQACLFGDMEERDGHLFAEMEKRRNALLTLDWSIEPPANASRDELNLTAAVADWMTGIPNMEDVILNGMSAVGYGFSCQEIVWELVDKTWLPASLTKKPHHWFITTPEHGDEIRLDDGSYEDGKSGSELWPFGWLVHRNNARSGFIGSSGLYRVLVWPYLFKNFALRDLAEFLEIYGLPARIAYYAQGTSDEDRDQILEALVTLGHEAVAAIPQGNEIKFENAASGGADTFMAMIDWAERTTSKAILGSTLTSQADGKTSTNALGNVHNEVRHDILTADARQLEGMFNNLAHMLATLNGYDEIHPRRLPRFVFDTQEEIDISNWATGLATLVNQVRLSDIPVSWVRKKTGIPTPKDGEPVLEVPPVATLTAPVSLRQRYESLNLAALNTRTTDDDDPAQEAIDRAELPAGAINQGMQELLAPLVQALQQGQSADEAMNILAEAWPTLPDDTLRQLLTQAFFVSDIWGRLNADS</sequence>
<name>A0A6L6IND3_9ENTR</name>
<dbReference type="RefSeq" id="WP_155109055.1">
    <property type="nucleotide sequence ID" value="NZ_WMJZ01000020.1"/>
</dbReference>
<evidence type="ECO:0000313" key="1">
    <source>
        <dbReference type="EMBL" id="MTH47484.1"/>
    </source>
</evidence>
<organism evidence="1 2">
    <name type="scientific">Intestinirhabdus alba</name>
    <dbReference type="NCBI Taxonomy" id="2899544"/>
    <lineage>
        <taxon>Bacteria</taxon>
        <taxon>Pseudomonadati</taxon>
        <taxon>Pseudomonadota</taxon>
        <taxon>Gammaproteobacteria</taxon>
        <taxon>Enterobacterales</taxon>
        <taxon>Enterobacteriaceae</taxon>
        <taxon>Intestinirhabdus</taxon>
    </lineage>
</organism>
<dbReference type="OrthoDB" id="9797300at2"/>
<reference evidence="1 2" key="1">
    <citation type="submission" date="2019-11" db="EMBL/GenBank/DDBJ databases">
        <title>Escherichia alba sp. nov. isolated from the gut of plastic-eating superworms Zophobas atratus.</title>
        <authorList>
            <person name="Yang Y."/>
        </authorList>
    </citation>
    <scope>NUCLEOTIDE SEQUENCE [LARGE SCALE GENOMIC DNA]</scope>
    <source>
        <strain evidence="2">BIT-B35</strain>
    </source>
</reference>
<dbReference type="Pfam" id="PF06074">
    <property type="entry name" value="Portal_Mu"/>
    <property type="match status" value="1"/>
</dbReference>
<accession>A0A6L6IND3</accession>